<evidence type="ECO:0000256" key="1">
    <source>
        <dbReference type="SAM" id="SignalP"/>
    </source>
</evidence>
<evidence type="ECO:0000313" key="3">
    <source>
        <dbReference type="Proteomes" id="UP001063166"/>
    </source>
</evidence>
<feature type="signal peptide" evidence="1">
    <location>
        <begin position="1"/>
        <end position="27"/>
    </location>
</feature>
<keyword evidence="3" id="KW-1185">Reference proteome</keyword>
<sequence>MAYMRSICLTPTHSKLCFWIWLPLAAAQNSGSIRWTDHKLQNLLYLAWMPVAAVPKKETAPFRHRAWRAALAYELGPFHTRERRLLDCFRFIGGRGYIRSIVRTNINHFADPYPS</sequence>
<evidence type="ECO:0008006" key="4">
    <source>
        <dbReference type="Google" id="ProtNLM"/>
    </source>
</evidence>
<evidence type="ECO:0000313" key="2">
    <source>
        <dbReference type="EMBL" id="GLB33196.1"/>
    </source>
</evidence>
<dbReference type="EMBL" id="BRPK01000001">
    <property type="protein sequence ID" value="GLB33196.1"/>
    <property type="molecule type" value="Genomic_DNA"/>
</dbReference>
<dbReference type="AlphaFoldDB" id="A0A9P3PD09"/>
<proteinExistence type="predicted"/>
<dbReference type="Proteomes" id="UP001063166">
    <property type="component" value="Unassembled WGS sequence"/>
</dbReference>
<name>A0A9P3PD09_LYOSH</name>
<comment type="caution">
    <text evidence="2">The sequence shown here is derived from an EMBL/GenBank/DDBJ whole genome shotgun (WGS) entry which is preliminary data.</text>
</comment>
<organism evidence="2 3">
    <name type="scientific">Lyophyllum shimeji</name>
    <name type="common">Hon-shimeji</name>
    <name type="synonym">Tricholoma shimeji</name>
    <dbReference type="NCBI Taxonomy" id="47721"/>
    <lineage>
        <taxon>Eukaryota</taxon>
        <taxon>Fungi</taxon>
        <taxon>Dikarya</taxon>
        <taxon>Basidiomycota</taxon>
        <taxon>Agaricomycotina</taxon>
        <taxon>Agaricomycetes</taxon>
        <taxon>Agaricomycetidae</taxon>
        <taxon>Agaricales</taxon>
        <taxon>Tricholomatineae</taxon>
        <taxon>Lyophyllaceae</taxon>
        <taxon>Lyophyllum</taxon>
    </lineage>
</organism>
<feature type="chain" id="PRO_5040382050" description="Secreted protein" evidence="1">
    <location>
        <begin position="28"/>
        <end position="115"/>
    </location>
</feature>
<gene>
    <name evidence="2" type="ORF">LshimejAT787_0100810</name>
</gene>
<keyword evidence="1" id="KW-0732">Signal</keyword>
<reference evidence="2" key="1">
    <citation type="submission" date="2022-07" db="EMBL/GenBank/DDBJ databases">
        <title>The genome of Lyophyllum shimeji provides insight into the initial evolution of ectomycorrhizal fungal genome.</title>
        <authorList>
            <person name="Kobayashi Y."/>
            <person name="Shibata T."/>
            <person name="Hirakawa H."/>
            <person name="Shigenobu S."/>
            <person name="Nishiyama T."/>
            <person name="Yamada A."/>
            <person name="Hasebe M."/>
            <person name="Kawaguchi M."/>
        </authorList>
    </citation>
    <scope>NUCLEOTIDE SEQUENCE</scope>
    <source>
        <strain evidence="2">AT787</strain>
    </source>
</reference>
<protein>
    <recommendedName>
        <fullName evidence="4">Secreted protein</fullName>
    </recommendedName>
</protein>
<accession>A0A9P3PD09</accession>